<reference evidence="2" key="1">
    <citation type="submission" date="2022-12" db="EMBL/GenBank/DDBJ databases">
        <title>Reference genome sequencing for broad-spectrum identification of bacterial and archaeal isolates by mass spectrometry.</title>
        <authorList>
            <person name="Sekiguchi Y."/>
            <person name="Tourlousse D.M."/>
        </authorList>
    </citation>
    <scope>NUCLEOTIDE SEQUENCE</scope>
    <source>
        <strain evidence="2">ASRB1</strain>
    </source>
</reference>
<organism evidence="2 3">
    <name type="scientific">Desulforhabdus amnigena</name>
    <dbReference type="NCBI Taxonomy" id="40218"/>
    <lineage>
        <taxon>Bacteria</taxon>
        <taxon>Pseudomonadati</taxon>
        <taxon>Thermodesulfobacteriota</taxon>
        <taxon>Syntrophobacteria</taxon>
        <taxon>Syntrophobacterales</taxon>
        <taxon>Syntrophobacteraceae</taxon>
        <taxon>Desulforhabdus</taxon>
    </lineage>
</organism>
<protein>
    <submittedName>
        <fullName evidence="2">Uncharacterized protein</fullName>
    </submittedName>
</protein>
<feature type="transmembrane region" description="Helical" evidence="1">
    <location>
        <begin position="30"/>
        <end position="49"/>
    </location>
</feature>
<proteinExistence type="predicted"/>
<keyword evidence="1" id="KW-1133">Transmembrane helix</keyword>
<keyword evidence="3" id="KW-1185">Reference proteome</keyword>
<evidence type="ECO:0000313" key="2">
    <source>
        <dbReference type="EMBL" id="GLI36165.1"/>
    </source>
</evidence>
<evidence type="ECO:0000313" key="3">
    <source>
        <dbReference type="Proteomes" id="UP001144372"/>
    </source>
</evidence>
<name>A0A9W6LAL2_9BACT</name>
<dbReference type="Proteomes" id="UP001144372">
    <property type="component" value="Unassembled WGS sequence"/>
</dbReference>
<accession>A0A9W6LAL2</accession>
<sequence>MDENLFFREATLRLCSSLYIETALKRCYEYITSFIPVIQMSLSIMYFNLKILRFVDERRSWRPGWPRSQESMK</sequence>
<gene>
    <name evidence="2" type="ORF">DAMNIGENAA_35980</name>
</gene>
<evidence type="ECO:0000256" key="1">
    <source>
        <dbReference type="SAM" id="Phobius"/>
    </source>
</evidence>
<keyword evidence="1" id="KW-0812">Transmembrane</keyword>
<comment type="caution">
    <text evidence="2">The sequence shown here is derived from an EMBL/GenBank/DDBJ whole genome shotgun (WGS) entry which is preliminary data.</text>
</comment>
<keyword evidence="1" id="KW-0472">Membrane</keyword>
<dbReference type="EMBL" id="BSDR01000001">
    <property type="protein sequence ID" value="GLI36165.1"/>
    <property type="molecule type" value="Genomic_DNA"/>
</dbReference>
<dbReference type="AlphaFoldDB" id="A0A9W6LAL2"/>